<dbReference type="EMBL" id="JACVVK020000376">
    <property type="protein sequence ID" value="KAK7476404.1"/>
    <property type="molecule type" value="Genomic_DNA"/>
</dbReference>
<evidence type="ECO:0000313" key="1">
    <source>
        <dbReference type="EMBL" id="KAK7476404.1"/>
    </source>
</evidence>
<dbReference type="AlphaFoldDB" id="A0ABD0JMZ8"/>
<organism evidence="1 2">
    <name type="scientific">Batillaria attramentaria</name>
    <dbReference type="NCBI Taxonomy" id="370345"/>
    <lineage>
        <taxon>Eukaryota</taxon>
        <taxon>Metazoa</taxon>
        <taxon>Spiralia</taxon>
        <taxon>Lophotrochozoa</taxon>
        <taxon>Mollusca</taxon>
        <taxon>Gastropoda</taxon>
        <taxon>Caenogastropoda</taxon>
        <taxon>Sorbeoconcha</taxon>
        <taxon>Cerithioidea</taxon>
        <taxon>Batillariidae</taxon>
        <taxon>Batillaria</taxon>
    </lineage>
</organism>
<comment type="caution">
    <text evidence="1">The sequence shown here is derived from an EMBL/GenBank/DDBJ whole genome shotgun (WGS) entry which is preliminary data.</text>
</comment>
<evidence type="ECO:0000313" key="2">
    <source>
        <dbReference type="Proteomes" id="UP001519460"/>
    </source>
</evidence>
<feature type="non-terminal residue" evidence="1">
    <location>
        <position position="83"/>
    </location>
</feature>
<dbReference type="Proteomes" id="UP001519460">
    <property type="component" value="Unassembled WGS sequence"/>
</dbReference>
<feature type="non-terminal residue" evidence="1">
    <location>
        <position position="1"/>
    </location>
</feature>
<accession>A0ABD0JMZ8</accession>
<proteinExistence type="predicted"/>
<reference evidence="1 2" key="1">
    <citation type="journal article" date="2023" name="Sci. Data">
        <title>Genome assembly of the Korean intertidal mud-creeper Batillaria attramentaria.</title>
        <authorList>
            <person name="Patra A.K."/>
            <person name="Ho P.T."/>
            <person name="Jun S."/>
            <person name="Lee S.J."/>
            <person name="Kim Y."/>
            <person name="Won Y.J."/>
        </authorList>
    </citation>
    <scope>NUCLEOTIDE SEQUENCE [LARGE SCALE GENOMIC DNA]</scope>
    <source>
        <strain evidence="1">Wonlab-2016</strain>
    </source>
</reference>
<sequence>AQVLTDRGLGSHGEDSWQPVWHGRCGMDGGETEGITVCLDVARPVWDHVDGGERGLRYAWCGAASAGAAELSLREESWTEAGQ</sequence>
<keyword evidence="2" id="KW-1185">Reference proteome</keyword>
<name>A0ABD0JMZ8_9CAEN</name>
<gene>
    <name evidence="1" type="ORF">BaRGS_00032329</name>
</gene>
<protein>
    <submittedName>
        <fullName evidence="1">Uncharacterized protein</fullName>
    </submittedName>
</protein>